<evidence type="ECO:0000256" key="1">
    <source>
        <dbReference type="ARBA" id="ARBA00004443"/>
    </source>
</evidence>
<dbReference type="Proteomes" id="UP001447188">
    <property type="component" value="Unassembled WGS sequence"/>
</dbReference>
<proteinExistence type="inferred from homology"/>
<evidence type="ECO:0000256" key="9">
    <source>
        <dbReference type="PIRNR" id="PIRNR000022"/>
    </source>
</evidence>
<dbReference type="Gene3D" id="1.10.1090.10">
    <property type="entry name" value="Cytochrome b-c1 complex subunit 7"/>
    <property type="match status" value="1"/>
</dbReference>
<dbReference type="Pfam" id="PF02271">
    <property type="entry name" value="UCR_14kD"/>
    <property type="match status" value="1"/>
</dbReference>
<comment type="function">
    <text evidence="9">Component of the ubiquinol-cytochrome c oxidoreductase, a multisubunit transmembrane complex that is part of the mitochondrial electron transport chain which drives oxidative phosphorylation.</text>
</comment>
<dbReference type="PIRSF" id="PIRSF000022">
    <property type="entry name" value="Bc1_14K"/>
    <property type="match status" value="1"/>
</dbReference>
<comment type="caution">
    <text evidence="10">The sequence shown here is derived from an EMBL/GenBank/DDBJ whole genome shotgun (WGS) entry which is preliminary data.</text>
</comment>
<protein>
    <recommendedName>
        <fullName evidence="9">Cytochrome b-c1 complex subunit 7</fullName>
    </recommendedName>
</protein>
<dbReference type="EMBL" id="JBBBZM010000045">
    <property type="protein sequence ID" value="KAL0636704.1"/>
    <property type="molecule type" value="Genomic_DNA"/>
</dbReference>
<keyword evidence="11" id="KW-1185">Reference proteome</keyword>
<keyword evidence="5 9" id="KW-0999">Mitochondrion inner membrane</keyword>
<dbReference type="PANTHER" id="PTHR12022:SF0">
    <property type="entry name" value="CYTOCHROME B-C1 COMPLEX SUBUNIT 7"/>
    <property type="match status" value="1"/>
</dbReference>
<keyword evidence="3 9" id="KW-0813">Transport</keyword>
<sequence length="122" mass="14040">MPPLTIAKSILSRPWVQRVMRPMADKYADLAGYRKLGLVADDLIAEENDIVQEALKRLPPKVAYDRMFRMRRAVQCSIAHSLLPKEEQTTPEQDIGYLSPYIAEIENEIAERNELDSLTKRK</sequence>
<evidence type="ECO:0000256" key="6">
    <source>
        <dbReference type="ARBA" id="ARBA00022982"/>
    </source>
</evidence>
<name>A0ABR3GLB0_9PEZI</name>
<gene>
    <name evidence="10" type="primary">QCR7</name>
    <name evidence="10" type="ORF">Q9L58_004312</name>
</gene>
<evidence type="ECO:0000256" key="4">
    <source>
        <dbReference type="ARBA" id="ARBA00022660"/>
    </source>
</evidence>
<evidence type="ECO:0000313" key="10">
    <source>
        <dbReference type="EMBL" id="KAL0636704.1"/>
    </source>
</evidence>
<keyword evidence="8 9" id="KW-0472">Membrane</keyword>
<keyword evidence="6 9" id="KW-0249">Electron transport</keyword>
<accession>A0ABR3GLB0</accession>
<evidence type="ECO:0000313" key="11">
    <source>
        <dbReference type="Proteomes" id="UP001447188"/>
    </source>
</evidence>
<dbReference type="InterPro" id="IPR036544">
    <property type="entry name" value="QCR7_sf"/>
</dbReference>
<dbReference type="PANTHER" id="PTHR12022">
    <property type="entry name" value="UBIQUINOL-CYTOCHROME C REDUCTASE COMPLEX 14 KD PROTEIN"/>
    <property type="match status" value="1"/>
</dbReference>
<reference evidence="10 11" key="1">
    <citation type="submission" date="2024-02" db="EMBL/GenBank/DDBJ databases">
        <title>Discinaceae phylogenomics.</title>
        <authorList>
            <person name="Dirks A.C."/>
            <person name="James T.Y."/>
        </authorList>
    </citation>
    <scope>NUCLEOTIDE SEQUENCE [LARGE SCALE GENOMIC DNA]</scope>
    <source>
        <strain evidence="10 11">ACD0624</strain>
    </source>
</reference>
<comment type="subcellular location">
    <subcellularLocation>
        <location evidence="1">Mitochondrion inner membrane</location>
        <topology evidence="1">Peripheral membrane protein</topology>
        <orientation evidence="1">Matrix side</orientation>
    </subcellularLocation>
</comment>
<evidence type="ECO:0000256" key="7">
    <source>
        <dbReference type="ARBA" id="ARBA00023128"/>
    </source>
</evidence>
<keyword evidence="7 9" id="KW-0496">Mitochondrion</keyword>
<dbReference type="InterPro" id="IPR003197">
    <property type="entry name" value="QCR7"/>
</dbReference>
<evidence type="ECO:0000256" key="8">
    <source>
        <dbReference type="ARBA" id="ARBA00023136"/>
    </source>
</evidence>
<comment type="similarity">
    <text evidence="2 9">Belongs to the UQCRB/QCR7 family.</text>
</comment>
<evidence type="ECO:0000256" key="3">
    <source>
        <dbReference type="ARBA" id="ARBA00022448"/>
    </source>
</evidence>
<evidence type="ECO:0000256" key="5">
    <source>
        <dbReference type="ARBA" id="ARBA00022792"/>
    </source>
</evidence>
<organism evidence="10 11">
    <name type="scientific">Discina gigas</name>
    <dbReference type="NCBI Taxonomy" id="1032678"/>
    <lineage>
        <taxon>Eukaryota</taxon>
        <taxon>Fungi</taxon>
        <taxon>Dikarya</taxon>
        <taxon>Ascomycota</taxon>
        <taxon>Pezizomycotina</taxon>
        <taxon>Pezizomycetes</taxon>
        <taxon>Pezizales</taxon>
        <taxon>Discinaceae</taxon>
        <taxon>Discina</taxon>
    </lineage>
</organism>
<evidence type="ECO:0000256" key="2">
    <source>
        <dbReference type="ARBA" id="ARBA00008554"/>
    </source>
</evidence>
<dbReference type="SUPFAM" id="SSF81524">
    <property type="entry name" value="14 kDa protein of cytochrome bc1 complex (Ubiquinol-cytochrome c reductase)"/>
    <property type="match status" value="1"/>
</dbReference>
<keyword evidence="4 9" id="KW-0679">Respiratory chain</keyword>